<feature type="transmembrane region" description="Helical" evidence="1">
    <location>
        <begin position="59"/>
        <end position="76"/>
    </location>
</feature>
<reference evidence="2 3" key="1">
    <citation type="journal article" date="2013" name="Proc. Natl. Acad. Sci. U.S.A.">
        <title>Genome of an arbuscular mycorrhizal fungus provides insight into the oldest plant symbiosis.</title>
        <authorList>
            <person name="Tisserant E."/>
            <person name="Malbreil M."/>
            <person name="Kuo A."/>
            <person name="Kohler A."/>
            <person name="Symeonidi A."/>
            <person name="Balestrini R."/>
            <person name="Charron P."/>
            <person name="Duensing N."/>
            <person name="Frei Dit Frey N."/>
            <person name="Gianinazzi-Pearson V."/>
            <person name="Gilbert L.B."/>
            <person name="Handa Y."/>
            <person name="Herr J.R."/>
            <person name="Hijri M."/>
            <person name="Koul R."/>
            <person name="Kawaguchi M."/>
            <person name="Krajinski F."/>
            <person name="Lammers P.J."/>
            <person name="Masclaux F.G."/>
            <person name="Murat C."/>
            <person name="Morin E."/>
            <person name="Ndikumana S."/>
            <person name="Pagni M."/>
            <person name="Petitpierre D."/>
            <person name="Requena N."/>
            <person name="Rosikiewicz P."/>
            <person name="Riley R."/>
            <person name="Saito K."/>
            <person name="San Clemente H."/>
            <person name="Shapiro H."/>
            <person name="van Tuinen D."/>
            <person name="Becard G."/>
            <person name="Bonfante P."/>
            <person name="Paszkowski U."/>
            <person name="Shachar-Hill Y.Y."/>
            <person name="Tuskan G.A."/>
            <person name="Young P.W."/>
            <person name="Sanders I.R."/>
            <person name="Henrissat B."/>
            <person name="Rensing S.A."/>
            <person name="Grigoriev I.V."/>
            <person name="Corradi N."/>
            <person name="Roux C."/>
            <person name="Martin F."/>
        </authorList>
    </citation>
    <scope>NUCLEOTIDE SEQUENCE [LARGE SCALE GENOMIC DNA]</scope>
    <source>
        <strain evidence="2 3">DAOM 197198</strain>
    </source>
</reference>
<sequence length="80" mass="9857">MNQYFLHKSTCKFFILIDPTLFFIISDIIIFTVCLYNIIYPIKLRCITEYMWKSFKNCIWNIMIDIKFVSTIIYIIKYEY</sequence>
<keyword evidence="1" id="KW-0812">Transmembrane</keyword>
<proteinExistence type="predicted"/>
<dbReference type="EMBL" id="AUPC02000188">
    <property type="protein sequence ID" value="POG66586.1"/>
    <property type="molecule type" value="Genomic_DNA"/>
</dbReference>
<keyword evidence="1" id="KW-1133">Transmembrane helix</keyword>
<evidence type="ECO:0000313" key="3">
    <source>
        <dbReference type="Proteomes" id="UP000018888"/>
    </source>
</evidence>
<protein>
    <submittedName>
        <fullName evidence="2">Uncharacterized protein</fullName>
    </submittedName>
</protein>
<dbReference type="Proteomes" id="UP000018888">
    <property type="component" value="Unassembled WGS sequence"/>
</dbReference>
<dbReference type="AlphaFoldDB" id="A0A2P4PMG6"/>
<comment type="caution">
    <text evidence="2">The sequence shown here is derived from an EMBL/GenBank/DDBJ whole genome shotgun (WGS) entry which is preliminary data.</text>
</comment>
<feature type="transmembrane region" description="Helical" evidence="1">
    <location>
        <begin position="20"/>
        <end position="39"/>
    </location>
</feature>
<reference evidence="2 3" key="2">
    <citation type="journal article" date="2018" name="New Phytol.">
        <title>High intraspecific genome diversity in the model arbuscular mycorrhizal symbiont Rhizophagus irregularis.</title>
        <authorList>
            <person name="Chen E.C.H."/>
            <person name="Morin E."/>
            <person name="Beaudet D."/>
            <person name="Noel J."/>
            <person name="Yildirir G."/>
            <person name="Ndikumana S."/>
            <person name="Charron P."/>
            <person name="St-Onge C."/>
            <person name="Giorgi J."/>
            <person name="Kruger M."/>
            <person name="Marton T."/>
            <person name="Ropars J."/>
            <person name="Grigoriev I.V."/>
            <person name="Hainaut M."/>
            <person name="Henrissat B."/>
            <person name="Roux C."/>
            <person name="Martin F."/>
            <person name="Corradi N."/>
        </authorList>
    </citation>
    <scope>NUCLEOTIDE SEQUENCE [LARGE SCALE GENOMIC DNA]</scope>
    <source>
        <strain evidence="2 3">DAOM 197198</strain>
    </source>
</reference>
<evidence type="ECO:0000313" key="2">
    <source>
        <dbReference type="EMBL" id="POG66586.1"/>
    </source>
</evidence>
<name>A0A2P4PMG6_RHIID</name>
<organism evidence="2 3">
    <name type="scientific">Rhizophagus irregularis (strain DAOM 181602 / DAOM 197198 / MUCL 43194)</name>
    <name type="common">Arbuscular mycorrhizal fungus</name>
    <name type="synonym">Glomus intraradices</name>
    <dbReference type="NCBI Taxonomy" id="747089"/>
    <lineage>
        <taxon>Eukaryota</taxon>
        <taxon>Fungi</taxon>
        <taxon>Fungi incertae sedis</taxon>
        <taxon>Mucoromycota</taxon>
        <taxon>Glomeromycotina</taxon>
        <taxon>Glomeromycetes</taxon>
        <taxon>Glomerales</taxon>
        <taxon>Glomeraceae</taxon>
        <taxon>Rhizophagus</taxon>
    </lineage>
</organism>
<keyword evidence="1" id="KW-0472">Membrane</keyword>
<accession>A0A2P4PMG6</accession>
<gene>
    <name evidence="2" type="ORF">GLOIN_2v346411</name>
</gene>
<keyword evidence="3" id="KW-1185">Reference proteome</keyword>
<evidence type="ECO:0000256" key="1">
    <source>
        <dbReference type="SAM" id="Phobius"/>
    </source>
</evidence>